<dbReference type="SUPFAM" id="SSF54862">
    <property type="entry name" value="4Fe-4S ferredoxins"/>
    <property type="match status" value="1"/>
</dbReference>
<protein>
    <submittedName>
        <fullName evidence="2">4Fe-4S dicluster domain-containing protein</fullName>
    </submittedName>
</protein>
<evidence type="ECO:0000313" key="2">
    <source>
        <dbReference type="EMBL" id="RHW38020.1"/>
    </source>
</evidence>
<keyword evidence="3" id="KW-1185">Reference proteome</keyword>
<comment type="caution">
    <text evidence="2">The sequence shown here is derived from an EMBL/GenBank/DDBJ whole genome shotgun (WGS) entry which is preliminary data.</text>
</comment>
<dbReference type="Pfam" id="PF12838">
    <property type="entry name" value="Fer4_7"/>
    <property type="match status" value="1"/>
</dbReference>
<name>A0A417YRV5_9BACI</name>
<evidence type="ECO:0000313" key="3">
    <source>
        <dbReference type="Proteomes" id="UP000284416"/>
    </source>
</evidence>
<dbReference type="AlphaFoldDB" id="A0A417YRV5"/>
<dbReference type="RefSeq" id="WP_118921667.1">
    <property type="nucleotide sequence ID" value="NZ_QWEG01000009.1"/>
</dbReference>
<dbReference type="PROSITE" id="PS51379">
    <property type="entry name" value="4FE4S_FER_2"/>
    <property type="match status" value="2"/>
</dbReference>
<dbReference type="Gene3D" id="3.30.70.20">
    <property type="match status" value="2"/>
</dbReference>
<accession>A0A417YRV5</accession>
<sequence length="185" mass="20055">MNGQVNRRKFLTLNLEAAVGFLGNVLLPEIEQERDYFRPPGAGDELSFLTFCTRCGVCRDVCPEQSISLFTVSSGAKLAHTPYLDPNLSPCTFCGKCIDACKVDALSKTSLSLEKAIGKARIIELNCLVYKGVICDYCVQACPRKGEAIRVENGKPLITSGCDGCGLCVKHCISDQKAILVELLS</sequence>
<dbReference type="Proteomes" id="UP000284416">
    <property type="component" value="Unassembled WGS sequence"/>
</dbReference>
<feature type="domain" description="4Fe-4S ferredoxin-type" evidence="1">
    <location>
        <begin position="80"/>
        <end position="111"/>
    </location>
</feature>
<dbReference type="EMBL" id="QWEG01000009">
    <property type="protein sequence ID" value="RHW38020.1"/>
    <property type="molecule type" value="Genomic_DNA"/>
</dbReference>
<organism evidence="2 3">
    <name type="scientific">Neobacillus notoginsengisoli</name>
    <dbReference type="NCBI Taxonomy" id="1578198"/>
    <lineage>
        <taxon>Bacteria</taxon>
        <taxon>Bacillati</taxon>
        <taxon>Bacillota</taxon>
        <taxon>Bacilli</taxon>
        <taxon>Bacillales</taxon>
        <taxon>Bacillaceae</taxon>
        <taxon>Neobacillus</taxon>
    </lineage>
</organism>
<reference evidence="2 3" key="1">
    <citation type="journal article" date="2017" name="Int. J. Syst. Evol. Microbiol.">
        <title>Bacillus notoginsengisoli sp. nov., a novel bacterium isolated from the rhizosphere of Panax notoginseng.</title>
        <authorList>
            <person name="Zhang M.Y."/>
            <person name="Cheng J."/>
            <person name="Cai Y."/>
            <person name="Zhang T.Y."/>
            <person name="Wu Y.Y."/>
            <person name="Manikprabhu D."/>
            <person name="Li W.J."/>
            <person name="Zhang Y.X."/>
        </authorList>
    </citation>
    <scope>NUCLEOTIDE SEQUENCE [LARGE SCALE GENOMIC DNA]</scope>
    <source>
        <strain evidence="2 3">JCM 30743</strain>
    </source>
</reference>
<dbReference type="CDD" id="cd16373">
    <property type="entry name" value="DMSOR_beta_like"/>
    <property type="match status" value="1"/>
</dbReference>
<dbReference type="OrthoDB" id="9810688at2"/>
<evidence type="ECO:0000259" key="1">
    <source>
        <dbReference type="PROSITE" id="PS51379"/>
    </source>
</evidence>
<dbReference type="InterPro" id="IPR017896">
    <property type="entry name" value="4Fe4S_Fe-S-bd"/>
</dbReference>
<gene>
    <name evidence="2" type="ORF">D1B31_14655</name>
</gene>
<feature type="domain" description="4Fe-4S ferredoxin-type" evidence="1">
    <location>
        <begin position="42"/>
        <end position="72"/>
    </location>
</feature>
<proteinExistence type="predicted"/>